<keyword evidence="1" id="KW-0175">Coiled coil</keyword>
<comment type="caution">
    <text evidence="3">The sequence shown here is derived from an EMBL/GenBank/DDBJ whole genome shotgun (WGS) entry which is preliminary data.</text>
</comment>
<feature type="coiled-coil region" evidence="1">
    <location>
        <begin position="28"/>
        <end position="75"/>
    </location>
</feature>
<gene>
    <name evidence="3" type="ORF">NDU88_004401</name>
</gene>
<dbReference type="AlphaFoldDB" id="A0AAV7M8A4"/>
<protein>
    <recommendedName>
        <fullName evidence="5">Death domain-containing protein</fullName>
    </recommendedName>
</protein>
<evidence type="ECO:0000256" key="1">
    <source>
        <dbReference type="SAM" id="Coils"/>
    </source>
</evidence>
<name>A0AAV7M8A4_PLEWA</name>
<evidence type="ECO:0000256" key="2">
    <source>
        <dbReference type="SAM" id="MobiDB-lite"/>
    </source>
</evidence>
<proteinExistence type="predicted"/>
<reference evidence="3" key="1">
    <citation type="journal article" date="2022" name="bioRxiv">
        <title>Sequencing and chromosome-scale assembly of the giantPleurodeles waltlgenome.</title>
        <authorList>
            <person name="Brown T."/>
            <person name="Elewa A."/>
            <person name="Iarovenko S."/>
            <person name="Subramanian E."/>
            <person name="Araus A.J."/>
            <person name="Petzold A."/>
            <person name="Susuki M."/>
            <person name="Suzuki K.-i.T."/>
            <person name="Hayashi T."/>
            <person name="Toyoda A."/>
            <person name="Oliveira C."/>
            <person name="Osipova E."/>
            <person name="Leigh N.D."/>
            <person name="Simon A."/>
            <person name="Yun M.H."/>
        </authorList>
    </citation>
    <scope>NUCLEOTIDE SEQUENCE</scope>
    <source>
        <strain evidence="3">20211129_DDA</strain>
        <tissue evidence="3">Liver</tissue>
    </source>
</reference>
<evidence type="ECO:0000313" key="4">
    <source>
        <dbReference type="Proteomes" id="UP001066276"/>
    </source>
</evidence>
<accession>A0AAV7M8A4</accession>
<dbReference type="EMBL" id="JANPWB010000014">
    <property type="protein sequence ID" value="KAJ1099299.1"/>
    <property type="molecule type" value="Genomic_DNA"/>
</dbReference>
<dbReference type="Proteomes" id="UP001066276">
    <property type="component" value="Chromosome 10"/>
</dbReference>
<keyword evidence="4" id="KW-1185">Reference proteome</keyword>
<organism evidence="3 4">
    <name type="scientific">Pleurodeles waltl</name>
    <name type="common">Iberian ribbed newt</name>
    <dbReference type="NCBI Taxonomy" id="8319"/>
    <lineage>
        <taxon>Eukaryota</taxon>
        <taxon>Metazoa</taxon>
        <taxon>Chordata</taxon>
        <taxon>Craniata</taxon>
        <taxon>Vertebrata</taxon>
        <taxon>Euteleostomi</taxon>
        <taxon>Amphibia</taxon>
        <taxon>Batrachia</taxon>
        <taxon>Caudata</taxon>
        <taxon>Salamandroidea</taxon>
        <taxon>Salamandridae</taxon>
        <taxon>Pleurodelinae</taxon>
        <taxon>Pleurodeles</taxon>
    </lineage>
</organism>
<evidence type="ECO:0000313" key="3">
    <source>
        <dbReference type="EMBL" id="KAJ1099299.1"/>
    </source>
</evidence>
<sequence>MLEEWAANNHKSSINMLHILIKYAWKERESLLQEISNVETRLKDLCDTDEFDKEMLKIENRLNKVEEEVKKKKQHKFIRDQKDYEKGQVLTFAKKYDSIRVKQPSKSAVSQRMCNEQQLTVENNEESVNIAVNSTDPESDTSESDISVQSLPEGVKTNILKEFDLLAQGRQVGQR</sequence>
<evidence type="ECO:0008006" key="5">
    <source>
        <dbReference type="Google" id="ProtNLM"/>
    </source>
</evidence>
<feature type="region of interest" description="Disordered" evidence="2">
    <location>
        <begin position="125"/>
        <end position="148"/>
    </location>
</feature>